<sequence>MVQTMSATSMLGRTVDSGRLRLVKVLGAGSSGVVFLALELSFGIPNGTAYAVKCITRAERGTPQSQMQRREMSFHRSVSSHPNVLTLHRIVEEGKYLYFVLDYYNGGDLFKLITEGGCFRGNDEMVKKIFLQILDAVDACHSRGIYHRDIKPENILCSADGERVCLADFGLATKNVFNMNFGAGSFSYMSPECIGFETNPKCYSSPSNDVWALGVILTSLISGRNPWRYATTSDECYKSYSRNSNFLRSMLPISDGADDILRRIFTKDERTRISLRCLRQMVVDLDTFFMTRFELANANEQVKRVAASYYGTAVFNPQFQETSSSYELLVSSNLPCPDTPPSDLEPELSSCDRSKGLIEIPLNPPTPVELPLRPLVPADVPRTPNYIEGEIVEVERIKVDDVRLPPIQPHSTFPKDGSSMVVDRERRTSATFALFRRIVQRIAD</sequence>
<dbReference type="InterPro" id="IPR011009">
    <property type="entry name" value="Kinase-like_dom_sf"/>
</dbReference>
<dbReference type="InterPro" id="IPR017441">
    <property type="entry name" value="Protein_kinase_ATP_BS"/>
</dbReference>
<dbReference type="GO" id="GO:0007165">
    <property type="term" value="P:signal transduction"/>
    <property type="evidence" value="ECO:0007669"/>
    <property type="project" value="TreeGrafter"/>
</dbReference>
<dbReference type="Gene3D" id="1.10.510.10">
    <property type="entry name" value="Transferase(Phosphotransferase) domain 1"/>
    <property type="match status" value="1"/>
</dbReference>
<dbReference type="InterPro" id="IPR000719">
    <property type="entry name" value="Prot_kinase_dom"/>
</dbReference>
<dbReference type="InterPro" id="IPR008271">
    <property type="entry name" value="Ser/Thr_kinase_AS"/>
</dbReference>
<dbReference type="PROSITE" id="PS00107">
    <property type="entry name" value="PROTEIN_KINASE_ATP"/>
    <property type="match status" value="1"/>
</dbReference>
<dbReference type="PANTHER" id="PTHR43895:SF32">
    <property type="entry name" value="SERINE_THREONINE-PROTEIN KINASE CHK1"/>
    <property type="match status" value="1"/>
</dbReference>
<name>A0AAD5UV62_9APHY</name>
<evidence type="ECO:0000256" key="3">
    <source>
        <dbReference type="ARBA" id="ARBA00022679"/>
    </source>
</evidence>
<evidence type="ECO:0000256" key="5">
    <source>
        <dbReference type="ARBA" id="ARBA00022777"/>
    </source>
</evidence>
<keyword evidence="3" id="KW-0808">Transferase</keyword>
<evidence type="ECO:0000313" key="13">
    <source>
        <dbReference type="Proteomes" id="UP001212997"/>
    </source>
</evidence>
<gene>
    <name evidence="12" type="ORF">NLI96_g10903</name>
</gene>
<keyword evidence="4 9" id="KW-0547">Nucleotide-binding</keyword>
<dbReference type="SMART" id="SM00220">
    <property type="entry name" value="S_TKc"/>
    <property type="match status" value="1"/>
</dbReference>
<evidence type="ECO:0000256" key="10">
    <source>
        <dbReference type="RuleBase" id="RU000304"/>
    </source>
</evidence>
<dbReference type="AlphaFoldDB" id="A0AAD5UV62"/>
<dbReference type="Pfam" id="PF00069">
    <property type="entry name" value="Pkinase"/>
    <property type="match status" value="1"/>
</dbReference>
<dbReference type="GO" id="GO:0005524">
    <property type="term" value="F:ATP binding"/>
    <property type="evidence" value="ECO:0007669"/>
    <property type="project" value="UniProtKB-UniRule"/>
</dbReference>
<dbReference type="EC" id="2.7.11.1" evidence="1"/>
<protein>
    <recommendedName>
        <fullName evidence="1">non-specific serine/threonine protein kinase</fullName>
        <ecNumber evidence="1">2.7.11.1</ecNumber>
    </recommendedName>
</protein>
<dbReference type="GO" id="GO:0004674">
    <property type="term" value="F:protein serine/threonine kinase activity"/>
    <property type="evidence" value="ECO:0007669"/>
    <property type="project" value="UniProtKB-KW"/>
</dbReference>
<accession>A0AAD5UV62</accession>
<proteinExistence type="inferred from homology"/>
<evidence type="ECO:0000259" key="11">
    <source>
        <dbReference type="PROSITE" id="PS50011"/>
    </source>
</evidence>
<evidence type="ECO:0000256" key="7">
    <source>
        <dbReference type="ARBA" id="ARBA00047899"/>
    </source>
</evidence>
<organism evidence="12 13">
    <name type="scientific">Meripilus lineatus</name>
    <dbReference type="NCBI Taxonomy" id="2056292"/>
    <lineage>
        <taxon>Eukaryota</taxon>
        <taxon>Fungi</taxon>
        <taxon>Dikarya</taxon>
        <taxon>Basidiomycota</taxon>
        <taxon>Agaricomycotina</taxon>
        <taxon>Agaricomycetes</taxon>
        <taxon>Polyporales</taxon>
        <taxon>Meripilaceae</taxon>
        <taxon>Meripilus</taxon>
    </lineage>
</organism>
<comment type="catalytic activity">
    <reaction evidence="7">
        <text>L-threonyl-[protein] + ATP = O-phospho-L-threonyl-[protein] + ADP + H(+)</text>
        <dbReference type="Rhea" id="RHEA:46608"/>
        <dbReference type="Rhea" id="RHEA-COMP:11060"/>
        <dbReference type="Rhea" id="RHEA-COMP:11605"/>
        <dbReference type="ChEBI" id="CHEBI:15378"/>
        <dbReference type="ChEBI" id="CHEBI:30013"/>
        <dbReference type="ChEBI" id="CHEBI:30616"/>
        <dbReference type="ChEBI" id="CHEBI:61977"/>
        <dbReference type="ChEBI" id="CHEBI:456216"/>
        <dbReference type="EC" id="2.7.11.1"/>
    </reaction>
</comment>
<evidence type="ECO:0000256" key="2">
    <source>
        <dbReference type="ARBA" id="ARBA00022527"/>
    </source>
</evidence>
<feature type="binding site" evidence="9">
    <location>
        <position position="53"/>
    </location>
    <ligand>
        <name>ATP</name>
        <dbReference type="ChEBI" id="CHEBI:30616"/>
    </ligand>
</feature>
<keyword evidence="13" id="KW-1185">Reference proteome</keyword>
<comment type="similarity">
    <text evidence="10">Belongs to the protein kinase superfamily.</text>
</comment>
<evidence type="ECO:0000256" key="1">
    <source>
        <dbReference type="ARBA" id="ARBA00012513"/>
    </source>
</evidence>
<keyword evidence="5" id="KW-0418">Kinase</keyword>
<dbReference type="SUPFAM" id="SSF56112">
    <property type="entry name" value="Protein kinase-like (PK-like)"/>
    <property type="match status" value="1"/>
</dbReference>
<dbReference type="PROSITE" id="PS50011">
    <property type="entry name" value="PROTEIN_KINASE_DOM"/>
    <property type="match status" value="1"/>
</dbReference>
<evidence type="ECO:0000256" key="8">
    <source>
        <dbReference type="ARBA" id="ARBA00048679"/>
    </source>
</evidence>
<keyword evidence="2 10" id="KW-0723">Serine/threonine-protein kinase</keyword>
<comment type="catalytic activity">
    <reaction evidence="8">
        <text>L-seryl-[protein] + ATP = O-phospho-L-seryl-[protein] + ADP + H(+)</text>
        <dbReference type="Rhea" id="RHEA:17989"/>
        <dbReference type="Rhea" id="RHEA-COMP:9863"/>
        <dbReference type="Rhea" id="RHEA-COMP:11604"/>
        <dbReference type="ChEBI" id="CHEBI:15378"/>
        <dbReference type="ChEBI" id="CHEBI:29999"/>
        <dbReference type="ChEBI" id="CHEBI:30616"/>
        <dbReference type="ChEBI" id="CHEBI:83421"/>
        <dbReference type="ChEBI" id="CHEBI:456216"/>
        <dbReference type="EC" id="2.7.11.1"/>
    </reaction>
</comment>
<reference evidence="12" key="1">
    <citation type="submission" date="2022-07" db="EMBL/GenBank/DDBJ databases">
        <title>Genome Sequence of Physisporinus lineatus.</title>
        <authorList>
            <person name="Buettner E."/>
        </authorList>
    </citation>
    <scope>NUCLEOTIDE SEQUENCE</scope>
    <source>
        <strain evidence="12">VT162</strain>
    </source>
</reference>
<evidence type="ECO:0000313" key="12">
    <source>
        <dbReference type="EMBL" id="KAJ3476807.1"/>
    </source>
</evidence>
<comment type="caution">
    <text evidence="12">The sequence shown here is derived from an EMBL/GenBank/DDBJ whole genome shotgun (WGS) entry which is preliminary data.</text>
</comment>
<dbReference type="EMBL" id="JANAWD010000665">
    <property type="protein sequence ID" value="KAJ3476807.1"/>
    <property type="molecule type" value="Genomic_DNA"/>
</dbReference>
<evidence type="ECO:0000256" key="4">
    <source>
        <dbReference type="ARBA" id="ARBA00022741"/>
    </source>
</evidence>
<dbReference type="PROSITE" id="PS00108">
    <property type="entry name" value="PROTEIN_KINASE_ST"/>
    <property type="match status" value="1"/>
</dbReference>
<keyword evidence="6 9" id="KW-0067">ATP-binding</keyword>
<evidence type="ECO:0000256" key="9">
    <source>
        <dbReference type="PROSITE-ProRule" id="PRU10141"/>
    </source>
</evidence>
<feature type="domain" description="Protein kinase" evidence="11">
    <location>
        <begin position="20"/>
        <end position="289"/>
    </location>
</feature>
<evidence type="ECO:0000256" key="6">
    <source>
        <dbReference type="ARBA" id="ARBA00022840"/>
    </source>
</evidence>
<dbReference type="Proteomes" id="UP001212997">
    <property type="component" value="Unassembled WGS sequence"/>
</dbReference>
<dbReference type="PANTHER" id="PTHR43895">
    <property type="entry name" value="CALCIUM/CALMODULIN-DEPENDENT PROTEIN KINASE KINASE-RELATED"/>
    <property type="match status" value="1"/>
</dbReference>